<keyword evidence="3" id="KW-1185">Reference proteome</keyword>
<dbReference type="AlphaFoldDB" id="A0A4V1D309"/>
<evidence type="ECO:0000313" key="2">
    <source>
        <dbReference type="EMBL" id="QCD41368.1"/>
    </source>
</evidence>
<sequence length="123" mass="14335">MKAKLLTILAIIAVSLFSCRHTESDYETEQAEFQKEQMELAEEQAGLEAEQEELRQEYAEMKEEYLREKAEFQKEKKALRKSVKKEHPAKSFKRDTTIHQLTDAEISELTDKVKSAGLWPTDK</sequence>
<feature type="region of interest" description="Disordered" evidence="1">
    <location>
        <begin position="77"/>
        <end position="96"/>
    </location>
</feature>
<dbReference type="Proteomes" id="UP000297149">
    <property type="component" value="Chromosome"/>
</dbReference>
<evidence type="ECO:0000256" key="1">
    <source>
        <dbReference type="SAM" id="MobiDB-lite"/>
    </source>
</evidence>
<proteinExistence type="predicted"/>
<dbReference type="KEGG" id="ddb:E7747_03020"/>
<reference evidence="3" key="1">
    <citation type="submission" date="2019-02" db="EMBL/GenBank/DDBJ databases">
        <title>Isolation and identification of novel species under the genus Muribaculum.</title>
        <authorList>
            <person name="Miyake S."/>
            <person name="Ding Y."/>
            <person name="Low A."/>
            <person name="Soh M."/>
            <person name="Seedorf H."/>
        </authorList>
    </citation>
    <scope>NUCLEOTIDE SEQUENCE [LARGE SCALE GENOMIC DNA]</scope>
    <source>
        <strain evidence="3">H5</strain>
    </source>
</reference>
<organism evidence="2 3">
    <name type="scientific">Duncaniella dubosii</name>
    <dbReference type="NCBI Taxonomy" id="2518971"/>
    <lineage>
        <taxon>Bacteria</taxon>
        <taxon>Pseudomonadati</taxon>
        <taxon>Bacteroidota</taxon>
        <taxon>Bacteroidia</taxon>
        <taxon>Bacteroidales</taxon>
        <taxon>Muribaculaceae</taxon>
        <taxon>Duncaniella</taxon>
    </lineage>
</organism>
<dbReference type="RefSeq" id="WP_136414020.1">
    <property type="nucleotide sequence ID" value="NZ_CP039396.1"/>
</dbReference>
<feature type="compositionally biased region" description="Basic and acidic residues" evidence="1">
    <location>
        <begin position="85"/>
        <end position="96"/>
    </location>
</feature>
<accession>A0A4V1D309</accession>
<name>A0A4V1D309_9BACT</name>
<gene>
    <name evidence="2" type="ORF">E7747_03020</name>
</gene>
<dbReference type="PROSITE" id="PS51257">
    <property type="entry name" value="PROKAR_LIPOPROTEIN"/>
    <property type="match status" value="1"/>
</dbReference>
<protein>
    <submittedName>
        <fullName evidence="2">Uncharacterized protein</fullName>
    </submittedName>
</protein>
<evidence type="ECO:0000313" key="3">
    <source>
        <dbReference type="Proteomes" id="UP000297149"/>
    </source>
</evidence>
<dbReference type="EMBL" id="CP039396">
    <property type="protein sequence ID" value="QCD41368.1"/>
    <property type="molecule type" value="Genomic_DNA"/>
</dbReference>